<dbReference type="PROSITE" id="PS51832">
    <property type="entry name" value="HD_GYP"/>
    <property type="match status" value="1"/>
</dbReference>
<comment type="caution">
    <text evidence="3">The sequence shown here is derived from an EMBL/GenBank/DDBJ whole genome shotgun (WGS) entry which is preliminary data.</text>
</comment>
<dbReference type="Proteomes" id="UP000321306">
    <property type="component" value="Unassembled WGS sequence"/>
</dbReference>
<feature type="domain" description="PAS" evidence="1">
    <location>
        <begin position="229"/>
        <end position="299"/>
    </location>
</feature>
<dbReference type="SMART" id="SM00091">
    <property type="entry name" value="PAS"/>
    <property type="match status" value="2"/>
</dbReference>
<dbReference type="Pfam" id="PF13426">
    <property type="entry name" value="PAS_9"/>
    <property type="match status" value="1"/>
</dbReference>
<dbReference type="PROSITE" id="PS50112">
    <property type="entry name" value="PAS"/>
    <property type="match status" value="2"/>
</dbReference>
<dbReference type="NCBIfam" id="TIGR00229">
    <property type="entry name" value="sensory_box"/>
    <property type="match status" value="2"/>
</dbReference>
<dbReference type="Pfam" id="PF13185">
    <property type="entry name" value="GAF_2"/>
    <property type="match status" value="1"/>
</dbReference>
<accession>A0A511N7D9</accession>
<feature type="domain" description="PAS" evidence="1">
    <location>
        <begin position="123"/>
        <end position="174"/>
    </location>
</feature>
<dbReference type="PANTHER" id="PTHR43155:SF2">
    <property type="entry name" value="CYCLIC DI-GMP PHOSPHODIESTERASE PA4108"/>
    <property type="match status" value="1"/>
</dbReference>
<dbReference type="SUPFAM" id="SSF55781">
    <property type="entry name" value="GAF domain-like"/>
    <property type="match status" value="1"/>
</dbReference>
<dbReference type="InterPro" id="IPR013655">
    <property type="entry name" value="PAS_fold_3"/>
</dbReference>
<dbReference type="CDD" id="cd00077">
    <property type="entry name" value="HDc"/>
    <property type="match status" value="1"/>
</dbReference>
<dbReference type="InterPro" id="IPR003018">
    <property type="entry name" value="GAF"/>
</dbReference>
<evidence type="ECO:0000313" key="4">
    <source>
        <dbReference type="Proteomes" id="UP000321306"/>
    </source>
</evidence>
<dbReference type="RefSeq" id="WP_146887333.1">
    <property type="nucleotide sequence ID" value="NZ_BJXB01000020.1"/>
</dbReference>
<dbReference type="Gene3D" id="1.10.3210.10">
    <property type="entry name" value="Hypothetical protein af1432"/>
    <property type="match status" value="1"/>
</dbReference>
<protein>
    <submittedName>
        <fullName evidence="3">Uncharacterized protein</fullName>
    </submittedName>
</protein>
<dbReference type="InterPro" id="IPR000014">
    <property type="entry name" value="PAS"/>
</dbReference>
<dbReference type="SUPFAM" id="SSF109604">
    <property type="entry name" value="HD-domain/PDEase-like"/>
    <property type="match status" value="1"/>
</dbReference>
<dbReference type="InterPro" id="IPR035965">
    <property type="entry name" value="PAS-like_dom_sf"/>
</dbReference>
<evidence type="ECO:0000259" key="2">
    <source>
        <dbReference type="PROSITE" id="PS51832"/>
    </source>
</evidence>
<dbReference type="EMBL" id="BJXB01000020">
    <property type="protein sequence ID" value="GEM48331.1"/>
    <property type="molecule type" value="Genomic_DNA"/>
</dbReference>
<organism evidence="3 4">
    <name type="scientific">Deinococcus cellulosilyticus (strain DSM 18568 / NBRC 106333 / KACC 11606 / 5516J-15)</name>
    <dbReference type="NCBI Taxonomy" id="1223518"/>
    <lineage>
        <taxon>Bacteria</taxon>
        <taxon>Thermotogati</taxon>
        <taxon>Deinococcota</taxon>
        <taxon>Deinococci</taxon>
        <taxon>Deinococcales</taxon>
        <taxon>Deinococcaceae</taxon>
        <taxon>Deinococcus</taxon>
    </lineage>
</organism>
<dbReference type="AlphaFoldDB" id="A0A511N7D9"/>
<dbReference type="Pfam" id="PF08447">
    <property type="entry name" value="PAS_3"/>
    <property type="match status" value="1"/>
</dbReference>
<dbReference type="CDD" id="cd00130">
    <property type="entry name" value="PAS"/>
    <property type="match status" value="2"/>
</dbReference>
<evidence type="ECO:0000259" key="1">
    <source>
        <dbReference type="PROSITE" id="PS50112"/>
    </source>
</evidence>
<dbReference type="InterPro" id="IPR037522">
    <property type="entry name" value="HD_GYP_dom"/>
</dbReference>
<dbReference type="PANTHER" id="PTHR43155">
    <property type="entry name" value="CYCLIC DI-GMP PHOSPHODIESTERASE PA4108-RELATED"/>
    <property type="match status" value="1"/>
</dbReference>
<dbReference type="Gene3D" id="3.30.450.20">
    <property type="entry name" value="PAS domain"/>
    <property type="match status" value="2"/>
</dbReference>
<gene>
    <name evidence="3" type="ORF">DC3_39660</name>
</gene>
<reference evidence="3 4" key="1">
    <citation type="submission" date="2019-07" db="EMBL/GenBank/DDBJ databases">
        <title>Whole genome shotgun sequence of Deinococcus cellulosilyticus NBRC 106333.</title>
        <authorList>
            <person name="Hosoyama A."/>
            <person name="Uohara A."/>
            <person name="Ohji S."/>
            <person name="Ichikawa N."/>
        </authorList>
    </citation>
    <scope>NUCLEOTIDE SEQUENCE [LARGE SCALE GENOMIC DNA]</scope>
    <source>
        <strain evidence="3 4">NBRC 106333</strain>
    </source>
</reference>
<dbReference type="SUPFAM" id="SSF55785">
    <property type="entry name" value="PYP-like sensor domain (PAS domain)"/>
    <property type="match status" value="2"/>
</dbReference>
<evidence type="ECO:0000313" key="3">
    <source>
        <dbReference type="EMBL" id="GEM48331.1"/>
    </source>
</evidence>
<dbReference type="Gene3D" id="3.30.450.40">
    <property type="match status" value="1"/>
</dbReference>
<keyword evidence="4" id="KW-1185">Reference proteome</keyword>
<dbReference type="InterPro" id="IPR029016">
    <property type="entry name" value="GAF-like_dom_sf"/>
</dbReference>
<feature type="domain" description="HD-GYP" evidence="2">
    <location>
        <begin position="520"/>
        <end position="710"/>
    </location>
</feature>
<dbReference type="SMART" id="SM00471">
    <property type="entry name" value="HDc"/>
    <property type="match status" value="1"/>
</dbReference>
<dbReference type="Pfam" id="PF13487">
    <property type="entry name" value="HD_5"/>
    <property type="match status" value="1"/>
</dbReference>
<dbReference type="OrthoDB" id="9798833at2"/>
<name>A0A511N7D9_DEIC1</name>
<dbReference type="InterPro" id="IPR003607">
    <property type="entry name" value="HD/PDEase_dom"/>
</dbReference>
<sequence>MPGASHPTLSSHNWTPLVEQLKRLLGASNAVIDVNTEETPVADNAGTCQVQVRPTQHGQHQVVFTLEHLQICLLCPEEPSAELVQRARGCVEGFLLALPEKTATEDPSVFFDDHPLPMWVFRESDRRFLRVNDAAIHLYGYSREEFLQMTLYDIRPPEEQKRLKAFLRDSERPAFSAGQIVWVHQTKAGERLQVLVSSHATVHQGEQARMVVVVDVTRHMELQDQLQQREQEYRLIAENTVNAILRFDDENHITFASPSSSQLLGLTPEELMGKEGFECVADDDRPRLISELAEARSQRRTHLVMEYRLKHKSGRLIWVETQFTLLWSGFEYCGMVTSTLDITLHMQSREEVLRALNTANEMVNLTAELEEASEPSEVIEVAFRHATTSLGFDYGLFIRMDEHQYALEQHHGLSGEEARKLLQKYLLRSGPRVMAGFVNQKAVFFNADDALCDPGEPLPRPDAFQLALLPIHIQHRLHGFLVFGTLQDRQDFSETTRRMLSAMKERIAHAFEKNYLLEQLTLSREETLRAIGLVLEYRDFETKGHTDRVVDLSELLGQQLDLSEEDLAALRWGAYLHDTGKIAIPDHILLKPGRLTPEEFEVVKKHSEIGFEMLRSIPSLPHKTLEVILHHHERWEGSGYPKGLRGLSIPLVARIFTVVDVYDALVSKRPYKESMPHEAAMEELKRNSGTMFDPEVLRAFERLWTTIPPV</sequence>
<proteinExistence type="predicted"/>